<comment type="subunit">
    <text evidence="1">Heterotrimer of A, B and C subunits.</text>
</comment>
<dbReference type="SUPFAM" id="SSF141000">
    <property type="entry name" value="Glu-tRNAGln amidotransferase C subunit"/>
    <property type="match status" value="1"/>
</dbReference>
<dbReference type="GO" id="GO:0006450">
    <property type="term" value="P:regulation of translational fidelity"/>
    <property type="evidence" value="ECO:0007669"/>
    <property type="project" value="InterPro"/>
</dbReference>
<dbReference type="Pfam" id="PF02686">
    <property type="entry name" value="GatC"/>
    <property type="match status" value="1"/>
</dbReference>
<dbReference type="STRING" id="926566.Terro_0674"/>
<keyword evidence="3" id="KW-0808">Transferase</keyword>
<dbReference type="OrthoDB" id="9813938at2"/>
<dbReference type="GO" id="GO:0006412">
    <property type="term" value="P:translation"/>
    <property type="evidence" value="ECO:0007669"/>
    <property type="project" value="UniProtKB-UniRule"/>
</dbReference>
<comment type="catalytic activity">
    <reaction evidence="1">
        <text>L-glutamyl-tRNA(Gln) + L-glutamine + ATP + H2O = L-glutaminyl-tRNA(Gln) + L-glutamate + ADP + phosphate + H(+)</text>
        <dbReference type="Rhea" id="RHEA:17521"/>
        <dbReference type="Rhea" id="RHEA-COMP:9681"/>
        <dbReference type="Rhea" id="RHEA-COMP:9684"/>
        <dbReference type="ChEBI" id="CHEBI:15377"/>
        <dbReference type="ChEBI" id="CHEBI:15378"/>
        <dbReference type="ChEBI" id="CHEBI:29985"/>
        <dbReference type="ChEBI" id="CHEBI:30616"/>
        <dbReference type="ChEBI" id="CHEBI:43474"/>
        <dbReference type="ChEBI" id="CHEBI:58359"/>
        <dbReference type="ChEBI" id="CHEBI:78520"/>
        <dbReference type="ChEBI" id="CHEBI:78521"/>
        <dbReference type="ChEBI" id="CHEBI:456216"/>
    </reaction>
</comment>
<dbReference type="HAMAP" id="MF_00122">
    <property type="entry name" value="GatC"/>
    <property type="match status" value="1"/>
</dbReference>
<evidence type="ECO:0000313" key="4">
    <source>
        <dbReference type="Proteomes" id="UP000006056"/>
    </source>
</evidence>
<evidence type="ECO:0000256" key="2">
    <source>
        <dbReference type="SAM" id="MobiDB-lite"/>
    </source>
</evidence>
<dbReference type="GO" id="GO:0050566">
    <property type="term" value="F:asparaginyl-tRNA synthase (glutamine-hydrolyzing) activity"/>
    <property type="evidence" value="ECO:0007669"/>
    <property type="project" value="RHEA"/>
</dbReference>
<protein>
    <recommendedName>
        <fullName evidence="1">Aspartyl/glutamyl-tRNA(Asn/Gln) amidotransferase subunit C</fullName>
        <shortName evidence="1">Asp/Glu-ADT subunit C</shortName>
        <ecNumber evidence="1">6.3.5.-</ecNumber>
    </recommendedName>
</protein>
<dbReference type="AlphaFoldDB" id="I3ZCP3"/>
<keyword evidence="1" id="KW-0648">Protein biosynthesis</keyword>
<gene>
    <name evidence="1" type="primary">gatC</name>
    <name evidence="3" type="ordered locus">Terro_0674</name>
</gene>
<comment type="function">
    <text evidence="1">Allows the formation of correctly charged Asn-tRNA(Asn) or Gln-tRNA(Gln) through the transamidation of misacylated Asp-tRNA(Asn) or Glu-tRNA(Gln) in organisms which lack either or both of asparaginyl-tRNA or glutaminyl-tRNA synthetases. The reaction takes place in the presence of glutamine and ATP through an activated phospho-Asp-tRNA(Asn) or phospho-Glu-tRNA(Gln).</text>
</comment>
<comment type="catalytic activity">
    <reaction evidence="1">
        <text>L-aspartyl-tRNA(Asn) + L-glutamine + ATP + H2O = L-asparaginyl-tRNA(Asn) + L-glutamate + ADP + phosphate + 2 H(+)</text>
        <dbReference type="Rhea" id="RHEA:14513"/>
        <dbReference type="Rhea" id="RHEA-COMP:9674"/>
        <dbReference type="Rhea" id="RHEA-COMP:9677"/>
        <dbReference type="ChEBI" id="CHEBI:15377"/>
        <dbReference type="ChEBI" id="CHEBI:15378"/>
        <dbReference type="ChEBI" id="CHEBI:29985"/>
        <dbReference type="ChEBI" id="CHEBI:30616"/>
        <dbReference type="ChEBI" id="CHEBI:43474"/>
        <dbReference type="ChEBI" id="CHEBI:58359"/>
        <dbReference type="ChEBI" id="CHEBI:78515"/>
        <dbReference type="ChEBI" id="CHEBI:78516"/>
        <dbReference type="ChEBI" id="CHEBI:456216"/>
    </reaction>
</comment>
<dbReference type="GO" id="GO:0016740">
    <property type="term" value="F:transferase activity"/>
    <property type="evidence" value="ECO:0007669"/>
    <property type="project" value="UniProtKB-KW"/>
</dbReference>
<dbReference type="GO" id="GO:0050567">
    <property type="term" value="F:glutaminyl-tRNA synthase (glutamine-hydrolyzing) activity"/>
    <property type="evidence" value="ECO:0007669"/>
    <property type="project" value="UniProtKB-UniRule"/>
</dbReference>
<name>I3ZCP3_TERRK</name>
<dbReference type="EMBL" id="CP003379">
    <property type="protein sequence ID" value="AFL87011.1"/>
    <property type="molecule type" value="Genomic_DNA"/>
</dbReference>
<feature type="region of interest" description="Disordered" evidence="2">
    <location>
        <begin position="1"/>
        <end position="23"/>
    </location>
</feature>
<dbReference type="EC" id="6.3.5.-" evidence="1"/>
<keyword evidence="1" id="KW-0067">ATP-binding</keyword>
<dbReference type="NCBIfam" id="TIGR00135">
    <property type="entry name" value="gatC"/>
    <property type="match status" value="1"/>
</dbReference>
<evidence type="ECO:0000313" key="3">
    <source>
        <dbReference type="EMBL" id="AFL87011.1"/>
    </source>
</evidence>
<organism evidence="3 4">
    <name type="scientific">Terriglobus roseus (strain DSM 18391 / NRRL B-41598 / KBS 63)</name>
    <dbReference type="NCBI Taxonomy" id="926566"/>
    <lineage>
        <taxon>Bacteria</taxon>
        <taxon>Pseudomonadati</taxon>
        <taxon>Acidobacteriota</taxon>
        <taxon>Terriglobia</taxon>
        <taxon>Terriglobales</taxon>
        <taxon>Acidobacteriaceae</taxon>
        <taxon>Terriglobus</taxon>
    </lineage>
</organism>
<sequence>MSTETNEVVDPNEAPPATPHAADASVTLADVRHVAALANLQLTAEEEPRMQRDLNAILGHVAALAALDTTDVPPLAQVGQLLQRGPALAGSSLRPDQPKPSVDRAAVMHEAPDTDGRFFRVPKVIER</sequence>
<keyword evidence="1 3" id="KW-0436">Ligase</keyword>
<proteinExistence type="inferred from homology"/>
<reference evidence="3 4" key="1">
    <citation type="submission" date="2012-06" db="EMBL/GenBank/DDBJ databases">
        <title>Complete genome of Terriglobus roseus DSM 18391.</title>
        <authorList>
            <consortium name="US DOE Joint Genome Institute (JGI-PGF)"/>
            <person name="Lucas S."/>
            <person name="Copeland A."/>
            <person name="Lapidus A."/>
            <person name="Glavina del Rio T."/>
            <person name="Dalin E."/>
            <person name="Tice H."/>
            <person name="Bruce D."/>
            <person name="Goodwin L."/>
            <person name="Pitluck S."/>
            <person name="Peters L."/>
            <person name="Mikhailova N."/>
            <person name="Munk A.C.C."/>
            <person name="Kyrpides N."/>
            <person name="Mavromatis K."/>
            <person name="Ivanova N."/>
            <person name="Brettin T."/>
            <person name="Detter J.C."/>
            <person name="Han C."/>
            <person name="Larimer F."/>
            <person name="Land M."/>
            <person name="Hauser L."/>
            <person name="Markowitz V."/>
            <person name="Cheng J.-F."/>
            <person name="Hugenholtz P."/>
            <person name="Woyke T."/>
            <person name="Wu D."/>
            <person name="Brambilla E."/>
            <person name="Klenk H.-P."/>
            <person name="Eisen J.A."/>
        </authorList>
    </citation>
    <scope>NUCLEOTIDE SEQUENCE [LARGE SCALE GENOMIC DNA]</scope>
    <source>
        <strain evidence="4">DSM 18391 / NRRL B-41598 / KBS 63</strain>
    </source>
</reference>
<evidence type="ECO:0000256" key="1">
    <source>
        <dbReference type="HAMAP-Rule" id="MF_00122"/>
    </source>
</evidence>
<dbReference type="Proteomes" id="UP000006056">
    <property type="component" value="Chromosome"/>
</dbReference>
<dbReference type="GO" id="GO:0005524">
    <property type="term" value="F:ATP binding"/>
    <property type="evidence" value="ECO:0007669"/>
    <property type="project" value="UniProtKB-KW"/>
</dbReference>
<comment type="similarity">
    <text evidence="1">Belongs to the GatC family.</text>
</comment>
<dbReference type="GO" id="GO:0070681">
    <property type="term" value="P:glutaminyl-tRNAGln biosynthesis via transamidation"/>
    <property type="evidence" value="ECO:0007669"/>
    <property type="project" value="TreeGrafter"/>
</dbReference>
<dbReference type="PANTHER" id="PTHR15004">
    <property type="entry name" value="GLUTAMYL-TRNA(GLN) AMIDOTRANSFERASE SUBUNIT C, MITOCHONDRIAL"/>
    <property type="match status" value="1"/>
</dbReference>
<dbReference type="InterPro" id="IPR036113">
    <property type="entry name" value="Asp/Glu-ADT_sf_sub_c"/>
</dbReference>
<keyword evidence="1" id="KW-0547">Nucleotide-binding</keyword>
<dbReference type="InterPro" id="IPR003837">
    <property type="entry name" value="GatC"/>
</dbReference>
<dbReference type="KEGG" id="trs:Terro_0674"/>
<dbReference type="Gene3D" id="1.10.20.60">
    <property type="entry name" value="Glu-tRNAGln amidotransferase C subunit, N-terminal domain"/>
    <property type="match status" value="1"/>
</dbReference>
<dbReference type="eggNOG" id="COG0721">
    <property type="taxonomic scope" value="Bacteria"/>
</dbReference>
<dbReference type="HOGENOM" id="CLU_105899_1_2_0"/>
<dbReference type="PANTHER" id="PTHR15004:SF0">
    <property type="entry name" value="GLUTAMYL-TRNA(GLN) AMIDOTRANSFERASE SUBUNIT C, MITOCHONDRIAL"/>
    <property type="match status" value="1"/>
</dbReference>
<dbReference type="RefSeq" id="WP_014784580.1">
    <property type="nucleotide sequence ID" value="NC_018014.1"/>
</dbReference>
<keyword evidence="4" id="KW-1185">Reference proteome</keyword>
<accession>I3ZCP3</accession>